<evidence type="ECO:0000313" key="5">
    <source>
        <dbReference type="Proteomes" id="UP000694941"/>
    </source>
</evidence>
<accession>A0ABM1SUW4</accession>
<dbReference type="InterPro" id="IPR039478">
    <property type="entry name" value="FAM184A/B_N"/>
</dbReference>
<dbReference type="Proteomes" id="UP000694941">
    <property type="component" value="Unplaced"/>
</dbReference>
<feature type="region of interest" description="Disordered" evidence="3">
    <location>
        <begin position="1085"/>
        <end position="1121"/>
    </location>
</feature>
<feature type="coiled-coil region" evidence="2">
    <location>
        <begin position="205"/>
        <end position="261"/>
    </location>
</feature>
<evidence type="ECO:0000313" key="6">
    <source>
        <dbReference type="RefSeq" id="XP_022247420.1"/>
    </source>
</evidence>
<feature type="coiled-coil region" evidence="2">
    <location>
        <begin position="966"/>
        <end position="1034"/>
    </location>
</feature>
<gene>
    <name evidence="6" type="primary">LOC106464052</name>
</gene>
<feature type="region of interest" description="Disordered" evidence="3">
    <location>
        <begin position="1"/>
        <end position="30"/>
    </location>
</feature>
<evidence type="ECO:0000256" key="1">
    <source>
        <dbReference type="ARBA" id="ARBA00023054"/>
    </source>
</evidence>
<evidence type="ECO:0000256" key="3">
    <source>
        <dbReference type="SAM" id="MobiDB-lite"/>
    </source>
</evidence>
<reference evidence="6" key="1">
    <citation type="submission" date="2025-08" db="UniProtKB">
        <authorList>
            <consortium name="RefSeq"/>
        </authorList>
    </citation>
    <scope>IDENTIFICATION</scope>
    <source>
        <tissue evidence="6">Muscle</tissue>
    </source>
</reference>
<keyword evidence="5" id="KW-1185">Reference proteome</keyword>
<feature type="compositionally biased region" description="Polar residues" evidence="3">
    <location>
        <begin position="1097"/>
        <end position="1117"/>
    </location>
</feature>
<feature type="coiled-coil region" evidence="2">
    <location>
        <begin position="401"/>
        <end position="625"/>
    </location>
</feature>
<dbReference type="PANTHER" id="PTHR18870">
    <property type="entry name" value="PROTEIN TAG-278-RELATED"/>
    <property type="match status" value="1"/>
</dbReference>
<proteinExistence type="predicted"/>
<organism evidence="5 6">
    <name type="scientific">Limulus polyphemus</name>
    <name type="common">Atlantic horseshoe crab</name>
    <dbReference type="NCBI Taxonomy" id="6850"/>
    <lineage>
        <taxon>Eukaryota</taxon>
        <taxon>Metazoa</taxon>
        <taxon>Ecdysozoa</taxon>
        <taxon>Arthropoda</taxon>
        <taxon>Chelicerata</taxon>
        <taxon>Merostomata</taxon>
        <taxon>Xiphosura</taxon>
        <taxon>Limulidae</taxon>
        <taxon>Limulus</taxon>
    </lineage>
</organism>
<dbReference type="PANTHER" id="PTHR18870:SF9">
    <property type="entry name" value="PROTEIN TAG-278-RELATED"/>
    <property type="match status" value="1"/>
</dbReference>
<keyword evidence="1 2" id="KW-0175">Coiled coil</keyword>
<dbReference type="Gene3D" id="1.10.287.1490">
    <property type="match status" value="1"/>
</dbReference>
<protein>
    <submittedName>
        <fullName evidence="6">Protein FAM184A-like isoform X1</fullName>
    </submittedName>
</protein>
<feature type="coiled-coil region" evidence="2">
    <location>
        <begin position="697"/>
        <end position="753"/>
    </location>
</feature>
<evidence type="ECO:0000259" key="4">
    <source>
        <dbReference type="Pfam" id="PF15665"/>
    </source>
</evidence>
<dbReference type="GeneID" id="106464052"/>
<name>A0ABM1SUW4_LIMPO</name>
<dbReference type="Pfam" id="PF15665">
    <property type="entry name" value="FAM184"/>
    <property type="match status" value="1"/>
</dbReference>
<feature type="coiled-coil region" evidence="2">
    <location>
        <begin position="837"/>
        <end position="924"/>
    </location>
</feature>
<feature type="domain" description="Protein FAM184A/B N-terminal" evidence="4">
    <location>
        <begin position="47"/>
        <end position="253"/>
    </location>
</feature>
<feature type="coiled-coil region" evidence="2">
    <location>
        <begin position="303"/>
        <end position="351"/>
    </location>
</feature>
<feature type="coiled-coil region" evidence="2">
    <location>
        <begin position="90"/>
        <end position="174"/>
    </location>
</feature>
<feature type="compositionally biased region" description="Low complexity" evidence="3">
    <location>
        <begin position="1085"/>
        <end position="1096"/>
    </location>
</feature>
<evidence type="ECO:0000256" key="2">
    <source>
        <dbReference type="SAM" id="Coils"/>
    </source>
</evidence>
<dbReference type="RefSeq" id="XP_022247420.1">
    <property type="nucleotide sequence ID" value="XM_022391712.1"/>
</dbReference>
<sequence>MAFRWDHRPSSHNTHANCWKEKRPEPSSMSPDILYKMSKKIAQLTKVIYTLNTRLDDQDVLIQSLKEAHEERIQQLMTETRYRISYYKAKANHEGELRGKVKELETLLKEEKCKKADVEEQLHLLEEKQLAREQEEGETSQKLARLSQEFEDAKNDLQVKLKEYEILHQELLREKDSSLGMLHNQYEKDMQNIVHDQNKHFESVNNNIVSELDKAYENIKDLKDQCEQLKFENVQIKQDFELELTKQLDDLQSEKEELKCYFESNIKKLKSYYQEELGKLSKEENLIKTQSFVKWEQETLDKQKQLESGIDELLHKLEENEKQTENYIAENNQLKEKIESKVKHIKLLEDQMTKSKEELLKLTPRLKHSEAALNQLKNSCTTHTQDLLAKTHHISLLEATKLEHETTILNLKEDIALLKEKFQKLEKLKSECETSAKQKEAELLRNMSNLKKDLGELQESKSRLQEQFEQQSIALKCQNSERDEAVQDTYEKQLQELREQHRSQIVTVNDQWEHKMKNKTEEFDNQLEDKRQKLESQQQEYETSIASLEKQLKDKSQQESEKITSLHMALDEKNKNLNSAQKLVTSLSLQVTQLEEDLATTKSELKEMKENLHKTQEELICKQKLWDEEKDTIQEEYIQQQKQLTSSLNTSWQEKMRKELDQMKEEITSQGTAALEEANTRKTMEFEASKRGWQSKITELMEQMTRLRKMSEETEEKHLKEVYEIKTEAQSECSKLQKALKELEEDYKERIITLECSYSDRLQTKLQEKESFDREEKKQLETRHQKELEAQGEAHRIEIEQVKLESEHFWNEERERLQKKHAIHIGLIREELQVEKKQALDKQAQTHRAEVRRARMELDACLREVHQKEETSALKERHLNREQEEQRSQISQLKTEINSLQDRLELKNRELEQKQEEITRVRNETGHQLRNVENYWQERFVQELGKTAMEYEQHQKTMLTDFNKAQRLLKDKIRLLQKMLQEAEQRYAARNSRPEDLEVIRQLQKSLTDKEASMSKLQEEKKNLRLELLNRETNFNRMFSSQPVVGVLDPLASLKKRKPPIDHVVVKHVSSPLLSRRISTSCSSNVNENWNSNSQSPNGVSEGSQYSSNCRTNQSLPTRPKLRTIGQRASWAGENLHKSYVCNSSEPLNLSYDPADLKTTSCINLTQDSYSCDQVTVALNDRPVTSLMNSQTLHRSSSPLFSSCSHLVCGTIDECDEGTSPVEVKGESHNLLTHHQQNKCSVTSSSTFMDKVSLTESQL</sequence>